<evidence type="ECO:0000313" key="4">
    <source>
        <dbReference type="Proteomes" id="UP000321118"/>
    </source>
</evidence>
<evidence type="ECO:0000259" key="2">
    <source>
        <dbReference type="Pfam" id="PF04892"/>
    </source>
</evidence>
<evidence type="ECO:0000256" key="1">
    <source>
        <dbReference type="SAM" id="Phobius"/>
    </source>
</evidence>
<organism evidence="3 4">
    <name type="scientific">Cellulomonas xylanilytica</name>
    <dbReference type="NCBI Taxonomy" id="233583"/>
    <lineage>
        <taxon>Bacteria</taxon>
        <taxon>Bacillati</taxon>
        <taxon>Actinomycetota</taxon>
        <taxon>Actinomycetes</taxon>
        <taxon>Micrococcales</taxon>
        <taxon>Cellulomonadaceae</taxon>
        <taxon>Cellulomonas</taxon>
    </lineage>
</organism>
<dbReference type="Proteomes" id="UP000321118">
    <property type="component" value="Unassembled WGS sequence"/>
</dbReference>
<name>A0A510V0C4_9CELL</name>
<sequence>MTSTAPAVVATAPAHRSAGVSGLFVVYLALLVWAVLWKLEAPWVGVAGERIVKLVPFVATSGAGASSRSDVVANVALFVPFGLYLGLLAPAWRWWKVAAAAGAASMALEVAQYVLAVGSSDLTDVVVNTAGALVGLGLLALARRRYRERTVLAMTRACAVGTVLALLVGALVVASPLRYAAPEDVRCDRVSGRCAPPLEELEPRDALGLGQ</sequence>
<dbReference type="AlphaFoldDB" id="A0A510V0C4"/>
<dbReference type="Pfam" id="PF04892">
    <property type="entry name" value="VanZ"/>
    <property type="match status" value="1"/>
</dbReference>
<feature type="transmembrane region" description="Helical" evidence="1">
    <location>
        <begin position="18"/>
        <end position="36"/>
    </location>
</feature>
<feature type="transmembrane region" description="Helical" evidence="1">
    <location>
        <begin position="154"/>
        <end position="174"/>
    </location>
</feature>
<proteinExistence type="predicted"/>
<accession>A0A510V0C4</accession>
<dbReference type="InterPro" id="IPR006976">
    <property type="entry name" value="VanZ-like"/>
</dbReference>
<keyword evidence="1" id="KW-0472">Membrane</keyword>
<dbReference type="RefSeq" id="WP_146925698.1">
    <property type="nucleotide sequence ID" value="NZ_BJUB01000002.1"/>
</dbReference>
<feature type="domain" description="VanZ-like" evidence="2">
    <location>
        <begin position="24"/>
        <end position="142"/>
    </location>
</feature>
<dbReference type="OrthoDB" id="4942035at2"/>
<gene>
    <name evidence="3" type="ORF">CXY01_07160</name>
</gene>
<comment type="caution">
    <text evidence="3">The sequence shown here is derived from an EMBL/GenBank/DDBJ whole genome shotgun (WGS) entry which is preliminary data.</text>
</comment>
<evidence type="ECO:0000313" key="3">
    <source>
        <dbReference type="EMBL" id="GEK20196.1"/>
    </source>
</evidence>
<reference evidence="3 4" key="1">
    <citation type="submission" date="2019-07" db="EMBL/GenBank/DDBJ databases">
        <title>Whole genome shotgun sequence of Cellulomonas xylanilytica NBRC 101102.</title>
        <authorList>
            <person name="Hosoyama A."/>
            <person name="Uohara A."/>
            <person name="Ohji S."/>
            <person name="Ichikawa N."/>
        </authorList>
    </citation>
    <scope>NUCLEOTIDE SEQUENCE [LARGE SCALE GENOMIC DNA]</scope>
    <source>
        <strain evidence="3 4">NBRC 101102</strain>
    </source>
</reference>
<feature type="transmembrane region" description="Helical" evidence="1">
    <location>
        <begin position="125"/>
        <end position="142"/>
    </location>
</feature>
<dbReference type="PANTHER" id="PTHR36834:SF2">
    <property type="entry name" value="MEMBRANE PROTEIN"/>
    <property type="match status" value="1"/>
</dbReference>
<dbReference type="EMBL" id="BJUB01000002">
    <property type="protein sequence ID" value="GEK20196.1"/>
    <property type="molecule type" value="Genomic_DNA"/>
</dbReference>
<feature type="transmembrane region" description="Helical" evidence="1">
    <location>
        <begin position="71"/>
        <end position="90"/>
    </location>
</feature>
<dbReference type="PANTHER" id="PTHR36834">
    <property type="entry name" value="MEMBRANE PROTEIN-RELATED"/>
    <property type="match status" value="1"/>
</dbReference>
<keyword evidence="1" id="KW-0812">Transmembrane</keyword>
<keyword evidence="4" id="KW-1185">Reference proteome</keyword>
<keyword evidence="1" id="KW-1133">Transmembrane helix</keyword>
<protein>
    <recommendedName>
        <fullName evidence="2">VanZ-like domain-containing protein</fullName>
    </recommendedName>
</protein>
<dbReference type="InterPro" id="IPR053150">
    <property type="entry name" value="Teicoplanin_resist-assoc"/>
</dbReference>